<evidence type="ECO:0000313" key="1">
    <source>
        <dbReference type="EMBL" id="MFC7420145.1"/>
    </source>
</evidence>
<organism evidence="1 2">
    <name type="scientific">Iodobacter arcticus</name>
    <dbReference type="NCBI Taxonomy" id="590593"/>
    <lineage>
        <taxon>Bacteria</taxon>
        <taxon>Pseudomonadati</taxon>
        <taxon>Pseudomonadota</taxon>
        <taxon>Betaproteobacteria</taxon>
        <taxon>Neisseriales</taxon>
        <taxon>Chitinibacteraceae</taxon>
        <taxon>Iodobacter</taxon>
    </lineage>
</organism>
<protein>
    <submittedName>
        <fullName evidence="1">Uncharacterized protein</fullName>
    </submittedName>
</protein>
<gene>
    <name evidence="1" type="ORF">ACFQNF_09640</name>
</gene>
<comment type="caution">
    <text evidence="1">The sequence shown here is derived from an EMBL/GenBank/DDBJ whole genome shotgun (WGS) entry which is preliminary data.</text>
</comment>
<evidence type="ECO:0000313" key="2">
    <source>
        <dbReference type="Proteomes" id="UP001596473"/>
    </source>
</evidence>
<accession>A0ABW2QX67</accession>
<dbReference type="Proteomes" id="UP001596473">
    <property type="component" value="Unassembled WGS sequence"/>
</dbReference>
<proteinExistence type="predicted"/>
<reference evidence="2" key="1">
    <citation type="journal article" date="2019" name="Int. J. Syst. Evol. Microbiol.">
        <title>The Global Catalogue of Microorganisms (GCM) 10K type strain sequencing project: providing services to taxonomists for standard genome sequencing and annotation.</title>
        <authorList>
            <consortium name="The Broad Institute Genomics Platform"/>
            <consortium name="The Broad Institute Genome Sequencing Center for Infectious Disease"/>
            <person name="Wu L."/>
            <person name="Ma J."/>
        </authorList>
    </citation>
    <scope>NUCLEOTIDE SEQUENCE [LARGE SCALE GENOMIC DNA]</scope>
    <source>
        <strain evidence="2">CCUG 62945</strain>
    </source>
</reference>
<keyword evidence="2" id="KW-1185">Reference proteome</keyword>
<dbReference type="RefSeq" id="WP_380187773.1">
    <property type="nucleotide sequence ID" value="NZ_JBHTBQ010000014.1"/>
</dbReference>
<dbReference type="EMBL" id="JBHTBQ010000014">
    <property type="protein sequence ID" value="MFC7420145.1"/>
    <property type="molecule type" value="Genomic_DNA"/>
</dbReference>
<sequence>MSIVSTTLSTFDSRRFFEKALSYGVAQGMITPERIQIIHADLAKGMVQIANYFGTAYLRPDIELALIRTVNLISLYLESISQGDLQAAALSLRNNTLLSHSKAGADMLRKLHAMPRETLLIQPQNESAEEQQSYLNQQTSAEHISLAKYQAEVNKRSGYQKKIDLGFWLAKKMSLTADAFCDAESLIQSVMLILWVKEAKLKLPNRAEISKLIKSATNKKATLNTERFKLFFAAAPTSIQQTAQIEMDLFIANELTKMKTPQFMPEAYYICDGDISEISNHDHEIANNWRKLTHQNNDDDSVISTLFLFAASGLPLKPSMLKREAKEVISHFRTSGFNSESIHDFIENNIPDIYKDELKKFWYNDLNNAASDALADNDPDRPDFYMERALKYLQSTCNATWKERY</sequence>
<name>A0ABW2QX67_9NEIS</name>